<reference evidence="1" key="1">
    <citation type="submission" date="2022-06" db="EMBL/GenBank/DDBJ databases">
        <authorList>
            <person name="Legras J.-L."/>
            <person name="Devillers H."/>
            <person name="Grondin C."/>
        </authorList>
    </citation>
    <scope>NUCLEOTIDE SEQUENCE</scope>
    <source>
        <strain evidence="1">CLIB 1444</strain>
    </source>
</reference>
<evidence type="ECO:0000313" key="1">
    <source>
        <dbReference type="EMBL" id="CAH6720450.1"/>
    </source>
</evidence>
<accession>A0ACA9Y643</accession>
<dbReference type="EMBL" id="CALSDN010000004">
    <property type="protein sequence ID" value="CAH6720450.1"/>
    <property type="molecule type" value="Genomic_DNA"/>
</dbReference>
<evidence type="ECO:0000313" key="2">
    <source>
        <dbReference type="Proteomes" id="UP001152531"/>
    </source>
</evidence>
<sequence length="1075" mass="123097">MSVDTSSVKEKTLGKYRESEKDTDFDIEDTEDLDLSYSKFSHISGISVYKSGVEESPFVKQIQDRLQDIKHFEDIRANGSLSSTQFSNIYPISEHQEMDRSKNDENIPLRPPTRTKGFDTPSKIILPKTRTIKNDITVVTPTESTPRHRNQRAASVKVSLTPAQRVEKRPGTRSKNALENFQFEEMVGRGAFATVFRGINLKTQQVVAIKQILLEKDQDVQELMGEIDLLKILKHPNIVKYHGFVKNSTSLNVFLEYCSGGSLRQLYKRKKSGLPETDIIKFVKSILKGLNYLHEQGVVHRDVKAANVLITETGEIKLADFGVATKVTNQHQSVVGTPNWMAPETVLGGEGLCTASDIWSLGATTIELFTTNPPYHDLNPMATLHAIGTDDYPPLPKNISLMAKDFLLECFQKQPSLRKSAKLLLKHKWLTQDLTKPRTIHHTIIEEPTHSSIKSINEYSEKIDENWDNDFNDVTPIMELKPAISSLTKTEKLNKFLETDEVNEEITDFDEEMGKSKVETNELIEDIDPFSNIEIDNFDTNELEIQSKMEFLITKFSKRVDLTYDGNEEVLNSLIKIIGKIAHLVKKYPISHDVLIRDHGTVSIFELLENSNENNLSNTPNLSKLWYYSLITLNCIFEKNLNQFENFCLLGGIPIMTKFKNNKFDESIKLQVVRFTRLFLKSDKGLIMFISCGGLRVLSKFAEEDFDTNPQFAITSVDLVYSILSKNLTSSKSDICRKLSHYGVFFWFTVLLNSLTKADNRKYDVTIDKIIFIIKSFGQSEVKVRINISSGDLYKLLLKSFPLLPINHQLTMLKFLKSMSHISEILKHFQSADILEFLSLLIKQYTPSTSHYKEFINIISAILYNYCYLNHSKEIELVKLGILPYLRDLSRINLPFRQFILPIICEMVYCDNFVRSNLIKYDILDVYLNLLIDPYWQANSLDSILNWYKHDKLNLMSAKAIDCFISGFMLNKVSNLESALENYLKLINLHPSISKMFIKDIIIDNLIVKLTINLKNPVVQFTLLKILKSLVMNTKRMAMDLKVFDNVKTILMTLESRKSSLLVDELASEVIDLVE</sequence>
<dbReference type="Proteomes" id="UP001152531">
    <property type="component" value="Unassembled WGS sequence"/>
</dbReference>
<proteinExistence type="predicted"/>
<comment type="caution">
    <text evidence="1">The sequence shown here is derived from an EMBL/GenBank/DDBJ whole genome shotgun (WGS) entry which is preliminary data.</text>
</comment>
<gene>
    <name evidence="1" type="ORF">CLIB1444_04S00320</name>
</gene>
<name>A0ACA9Y643_9ASCO</name>
<protein>
    <submittedName>
        <fullName evidence="1">Uncharacterized protein</fullName>
    </submittedName>
</protein>
<keyword evidence="2" id="KW-1185">Reference proteome</keyword>
<organism evidence="1 2">
    <name type="scientific">[Candida] jaroonii</name>
    <dbReference type="NCBI Taxonomy" id="467808"/>
    <lineage>
        <taxon>Eukaryota</taxon>
        <taxon>Fungi</taxon>
        <taxon>Dikarya</taxon>
        <taxon>Ascomycota</taxon>
        <taxon>Saccharomycotina</taxon>
        <taxon>Pichiomycetes</taxon>
        <taxon>Debaryomycetaceae</taxon>
        <taxon>Yamadazyma</taxon>
    </lineage>
</organism>